<evidence type="ECO:0000313" key="2">
    <source>
        <dbReference type="EMBL" id="KMO28807.1"/>
    </source>
</evidence>
<reference evidence="2 3" key="1">
    <citation type="submission" date="2015-03" db="EMBL/GenBank/DDBJ databases">
        <title>Genome sequencing of Methylobacterium aquaticum DSM16371 type strain.</title>
        <authorList>
            <person name="Chaudhry V."/>
            <person name="Patil P.B."/>
        </authorList>
    </citation>
    <scope>NUCLEOTIDE SEQUENCE [LARGE SCALE GENOMIC DNA]</scope>
    <source>
        <strain evidence="2 3">DSM 16371</strain>
    </source>
</reference>
<dbReference type="AlphaFoldDB" id="A0A0J6S5C0"/>
<dbReference type="EMBL" id="LABX01000229">
    <property type="protein sequence ID" value="KMO28807.1"/>
    <property type="molecule type" value="Genomic_DNA"/>
</dbReference>
<comment type="caution">
    <text evidence="2">The sequence shown here is derived from an EMBL/GenBank/DDBJ whole genome shotgun (WGS) entry which is preliminary data.</text>
</comment>
<dbReference type="Proteomes" id="UP000035929">
    <property type="component" value="Unassembled WGS sequence"/>
</dbReference>
<gene>
    <name evidence="2" type="ORF">VP06_26315</name>
</gene>
<feature type="chain" id="PRO_5005280939" evidence="1">
    <location>
        <begin position="23"/>
        <end position="62"/>
    </location>
</feature>
<organism evidence="2 3">
    <name type="scientific">Methylobacterium aquaticum</name>
    <dbReference type="NCBI Taxonomy" id="270351"/>
    <lineage>
        <taxon>Bacteria</taxon>
        <taxon>Pseudomonadati</taxon>
        <taxon>Pseudomonadota</taxon>
        <taxon>Alphaproteobacteria</taxon>
        <taxon>Hyphomicrobiales</taxon>
        <taxon>Methylobacteriaceae</taxon>
        <taxon>Methylobacterium</taxon>
    </lineage>
</organism>
<sequence>MCRAAIHGLAFLGLMLPVGALAQTATNLVALQEFATVSALPATAEGWAALAASRRPPQPTTR</sequence>
<dbReference type="RefSeq" id="WP_048466752.1">
    <property type="nucleotide sequence ID" value="NZ_JBNTQU010000012.1"/>
</dbReference>
<proteinExistence type="predicted"/>
<name>A0A0J6S5C0_9HYPH</name>
<dbReference type="PATRIC" id="fig|270351.6.peg.3379"/>
<feature type="signal peptide" evidence="1">
    <location>
        <begin position="1"/>
        <end position="22"/>
    </location>
</feature>
<accession>A0A0J6S5C0</accession>
<evidence type="ECO:0000313" key="3">
    <source>
        <dbReference type="Proteomes" id="UP000035929"/>
    </source>
</evidence>
<keyword evidence="1" id="KW-0732">Signal</keyword>
<protein>
    <submittedName>
        <fullName evidence="2">Uncharacterized protein</fullName>
    </submittedName>
</protein>
<evidence type="ECO:0000256" key="1">
    <source>
        <dbReference type="SAM" id="SignalP"/>
    </source>
</evidence>